<dbReference type="InterPro" id="IPR053714">
    <property type="entry name" value="Iso_Racemase_Enz_sf"/>
</dbReference>
<evidence type="ECO:0000313" key="3">
    <source>
        <dbReference type="Proteomes" id="UP000002204"/>
    </source>
</evidence>
<dbReference type="HOGENOM" id="CLU_053002_2_0_11"/>
<gene>
    <name evidence="2" type="ordered locus">RER_59410</name>
</gene>
<name>C0ZVF5_RHOE4</name>
<comment type="similarity">
    <text evidence="1">Belongs to the HyuE racemase family.</text>
</comment>
<dbReference type="PANTHER" id="PTHR28047:SF5">
    <property type="entry name" value="PROTEIN DCG1"/>
    <property type="match status" value="1"/>
</dbReference>
<dbReference type="KEGG" id="rer:RER_59410"/>
<dbReference type="Pfam" id="PF01177">
    <property type="entry name" value="Asp_Glu_race"/>
    <property type="match status" value="1"/>
</dbReference>
<dbReference type="Proteomes" id="UP000002204">
    <property type="component" value="Chromosome"/>
</dbReference>
<dbReference type="PANTHER" id="PTHR28047">
    <property type="entry name" value="PROTEIN DCG1"/>
    <property type="match status" value="1"/>
</dbReference>
<dbReference type="eggNOG" id="COG4126">
    <property type="taxonomic scope" value="Bacteria"/>
</dbReference>
<accession>C0ZVF5</accession>
<organism evidence="2 3">
    <name type="scientific">Rhodococcus erythropolis (strain PR4 / NBRC 100887)</name>
    <dbReference type="NCBI Taxonomy" id="234621"/>
    <lineage>
        <taxon>Bacteria</taxon>
        <taxon>Bacillati</taxon>
        <taxon>Actinomycetota</taxon>
        <taxon>Actinomycetes</taxon>
        <taxon>Mycobacteriales</taxon>
        <taxon>Nocardiaceae</taxon>
        <taxon>Rhodococcus</taxon>
        <taxon>Rhodococcus erythropolis group</taxon>
    </lineage>
</organism>
<evidence type="ECO:0000313" key="2">
    <source>
        <dbReference type="EMBL" id="BAH36649.1"/>
    </source>
</evidence>
<dbReference type="Gene3D" id="3.40.50.12500">
    <property type="match status" value="1"/>
</dbReference>
<evidence type="ECO:0008006" key="4">
    <source>
        <dbReference type="Google" id="ProtNLM"/>
    </source>
</evidence>
<dbReference type="EMBL" id="AP008957">
    <property type="protein sequence ID" value="BAH36649.1"/>
    <property type="molecule type" value="Genomic_DNA"/>
</dbReference>
<protein>
    <recommendedName>
        <fullName evidence="4">Hydantoin racemase</fullName>
    </recommendedName>
</protein>
<dbReference type="InterPro" id="IPR052186">
    <property type="entry name" value="Hydantoin_racemase-like"/>
</dbReference>
<reference evidence="2 3" key="2">
    <citation type="journal article" date="2006" name="Environ. Microbiol.">
        <title>Sequence analysis of three plasmids harboured in Rhodococcus erythropolis strain PR4.</title>
        <authorList>
            <person name="Sekine M."/>
            <person name="Tanikawa S."/>
            <person name="Omata S."/>
            <person name="Saito M."/>
            <person name="Fujisawa T."/>
            <person name="Tsukatani N."/>
            <person name="Tajima T."/>
            <person name="Sekigawa T."/>
            <person name="Kosugi H."/>
            <person name="Matsuo Y."/>
            <person name="Nishiko R."/>
            <person name="Imamura K."/>
            <person name="Ito M."/>
            <person name="Narita H."/>
            <person name="Tago S."/>
            <person name="Fujita N."/>
            <person name="Harayama S."/>
        </authorList>
    </citation>
    <scope>NUCLEOTIDE SEQUENCE [LARGE SCALE GENOMIC DNA]</scope>
    <source>
        <strain evidence="3">PR4 / NBRC 100887</strain>
    </source>
</reference>
<sequence length="268" mass="29045">MQSNENPPAARILYQSFTDPALHQPYLRRLASYLDDISSPGITFEVRGISPADTQLGRLSELRCGVQSVAGIIEAEREGFDAVLVGHFQDACLFEARTAVDIPVVGHGEASMHQACMLGGRVGIVSIDPVYLPWHDEQIRRYGLESRVVDVRYMRITPDQAVAAYDDPAAYREIRAMFVDAAESMIRDSRVDVVMSAGGLFALLSVDDVDLHVEGALIANPTFLAVKQVEAALSIAKVTGTPVSRGGTYARASQQAVNELLALVGKES</sequence>
<dbReference type="AlphaFoldDB" id="C0ZVF5"/>
<evidence type="ECO:0000256" key="1">
    <source>
        <dbReference type="ARBA" id="ARBA00038414"/>
    </source>
</evidence>
<dbReference type="RefSeq" id="WP_020909793.1">
    <property type="nucleotide sequence ID" value="NC_012490.1"/>
</dbReference>
<reference evidence="3" key="1">
    <citation type="submission" date="2005-03" db="EMBL/GenBank/DDBJ databases">
        <title>Comparison of the complete genome sequences of Rhodococcus erythropolis PR4 and Rhodococcus opacus B4.</title>
        <authorList>
            <person name="Takarada H."/>
            <person name="Sekine M."/>
            <person name="Hosoyama A."/>
            <person name="Yamada R."/>
            <person name="Fujisawa T."/>
            <person name="Omata S."/>
            <person name="Shimizu A."/>
            <person name="Tsukatani N."/>
            <person name="Tanikawa S."/>
            <person name="Fujita N."/>
            <person name="Harayama S."/>
        </authorList>
    </citation>
    <scope>NUCLEOTIDE SEQUENCE [LARGE SCALE GENOMIC DNA]</scope>
    <source>
        <strain evidence="3">PR4 / NBRC 100887</strain>
    </source>
</reference>
<dbReference type="InterPro" id="IPR015942">
    <property type="entry name" value="Asp/Glu/hydantoin_racemase"/>
</dbReference>
<proteinExistence type="inferred from homology"/>
<dbReference type="GO" id="GO:0047661">
    <property type="term" value="F:amino-acid racemase activity"/>
    <property type="evidence" value="ECO:0007669"/>
    <property type="project" value="InterPro"/>
</dbReference>